<feature type="compositionally biased region" description="Polar residues" evidence="1">
    <location>
        <begin position="10"/>
        <end position="20"/>
    </location>
</feature>
<reference evidence="2 3" key="1">
    <citation type="submission" date="2017-02" db="EMBL/GenBank/DDBJ databases">
        <title>Complete genome sequences of Mycobacterium kansasii strains isolated from rhesus macaques.</title>
        <authorList>
            <person name="Panda A."/>
            <person name="Nagaraj S."/>
            <person name="Zhao X."/>
            <person name="Tettelin H."/>
            <person name="Detolla L.J."/>
        </authorList>
    </citation>
    <scope>NUCLEOTIDE SEQUENCE [LARGE SCALE GENOMIC DNA]</scope>
    <source>
        <strain evidence="2 3">11-3469</strain>
    </source>
</reference>
<name>A0A1V3WRJ4_MYCKA</name>
<protein>
    <submittedName>
        <fullName evidence="2">Uncharacterized protein</fullName>
    </submittedName>
</protein>
<dbReference type="EMBL" id="MVBN01000007">
    <property type="protein sequence ID" value="OOK69579.1"/>
    <property type="molecule type" value="Genomic_DNA"/>
</dbReference>
<evidence type="ECO:0000313" key="2">
    <source>
        <dbReference type="EMBL" id="OOK69579.1"/>
    </source>
</evidence>
<comment type="caution">
    <text evidence="2">The sequence shown here is derived from an EMBL/GenBank/DDBJ whole genome shotgun (WGS) entry which is preliminary data.</text>
</comment>
<gene>
    <name evidence="2" type="ORF">BZL29_6514</name>
</gene>
<evidence type="ECO:0000313" key="3">
    <source>
        <dbReference type="Proteomes" id="UP000188532"/>
    </source>
</evidence>
<accession>A0A1V3WRJ4</accession>
<organism evidence="2 3">
    <name type="scientific">Mycobacterium kansasii</name>
    <dbReference type="NCBI Taxonomy" id="1768"/>
    <lineage>
        <taxon>Bacteria</taxon>
        <taxon>Bacillati</taxon>
        <taxon>Actinomycetota</taxon>
        <taxon>Actinomycetes</taxon>
        <taxon>Mycobacteriales</taxon>
        <taxon>Mycobacteriaceae</taxon>
        <taxon>Mycobacterium</taxon>
    </lineage>
</organism>
<proteinExistence type="predicted"/>
<feature type="region of interest" description="Disordered" evidence="1">
    <location>
        <begin position="1"/>
        <end position="40"/>
    </location>
</feature>
<sequence length="52" mass="5997">MLAEIRSEVTDATASRSLPASSPCWGKQRTTRPRPMPPWRHCSYLKQVEARR</sequence>
<dbReference type="AlphaFoldDB" id="A0A1V3WRJ4"/>
<evidence type="ECO:0000256" key="1">
    <source>
        <dbReference type="SAM" id="MobiDB-lite"/>
    </source>
</evidence>
<dbReference type="Proteomes" id="UP000188532">
    <property type="component" value="Unassembled WGS sequence"/>
</dbReference>